<feature type="compositionally biased region" description="Polar residues" evidence="6">
    <location>
        <begin position="898"/>
        <end position="908"/>
    </location>
</feature>
<dbReference type="GO" id="GO:0039694">
    <property type="term" value="P:viral RNA genome replication"/>
    <property type="evidence" value="ECO:0007669"/>
    <property type="project" value="InterPro"/>
</dbReference>
<dbReference type="InterPro" id="IPR001205">
    <property type="entry name" value="RNA-dir_pol_C"/>
</dbReference>
<dbReference type="InterPro" id="IPR043502">
    <property type="entry name" value="DNA/RNA_pol_sf"/>
</dbReference>
<evidence type="ECO:0000256" key="1">
    <source>
        <dbReference type="ARBA" id="ARBA00007751"/>
    </source>
</evidence>
<dbReference type="Pfam" id="PF19222">
    <property type="entry name" value="Noda_Vmethyltr"/>
    <property type="match status" value="1"/>
</dbReference>
<keyword evidence="3" id="KW-0548">Nucleotidyltransferase</keyword>
<name>A0A1L3KFY7_9VIRU</name>
<dbReference type="CDD" id="cd23173">
    <property type="entry name" value="ps-ssRNAv_Nodaviridae_RdRp"/>
    <property type="match status" value="1"/>
</dbReference>
<keyword evidence="4" id="KW-0693">Viral RNA replication</keyword>
<dbReference type="EMBL" id="KX883110">
    <property type="protein sequence ID" value="APG76285.1"/>
    <property type="molecule type" value="Genomic_RNA"/>
</dbReference>
<dbReference type="Pfam" id="PF00680">
    <property type="entry name" value="RdRP_1"/>
    <property type="match status" value="1"/>
</dbReference>
<organism evidence="8">
    <name type="scientific">Hubei noda-like virus 18</name>
    <dbReference type="NCBI Taxonomy" id="1922973"/>
    <lineage>
        <taxon>Viruses</taxon>
        <taxon>Riboviria</taxon>
    </lineage>
</organism>
<feature type="compositionally biased region" description="Basic and acidic residues" evidence="6">
    <location>
        <begin position="880"/>
        <end position="897"/>
    </location>
</feature>
<evidence type="ECO:0000313" key="8">
    <source>
        <dbReference type="EMBL" id="APG76285.1"/>
    </source>
</evidence>
<proteinExistence type="inferred from homology"/>
<evidence type="ECO:0000256" key="2">
    <source>
        <dbReference type="ARBA" id="ARBA00022679"/>
    </source>
</evidence>
<evidence type="ECO:0000259" key="7">
    <source>
        <dbReference type="PROSITE" id="PS50507"/>
    </source>
</evidence>
<dbReference type="SUPFAM" id="SSF56672">
    <property type="entry name" value="DNA/RNA polymerases"/>
    <property type="match status" value="1"/>
</dbReference>
<dbReference type="PROSITE" id="PS50507">
    <property type="entry name" value="RDRP_SSRNA_POS"/>
    <property type="match status" value="1"/>
</dbReference>
<dbReference type="InterPro" id="IPR043647">
    <property type="entry name" value="Noda_Vmethyltr_dom"/>
</dbReference>
<evidence type="ECO:0000256" key="3">
    <source>
        <dbReference type="ARBA" id="ARBA00022695"/>
    </source>
</evidence>
<evidence type="ECO:0000256" key="5">
    <source>
        <dbReference type="ARBA" id="ARBA00032757"/>
    </source>
</evidence>
<dbReference type="GO" id="GO:0003723">
    <property type="term" value="F:RNA binding"/>
    <property type="evidence" value="ECO:0007669"/>
    <property type="project" value="InterPro"/>
</dbReference>
<keyword evidence="2" id="KW-0808">Transferase</keyword>
<dbReference type="PROSITE" id="PS51257">
    <property type="entry name" value="PROKAR_LIPOPROTEIN"/>
    <property type="match status" value="1"/>
</dbReference>
<accession>A0A1L3KFY7</accession>
<feature type="compositionally biased region" description="Polar residues" evidence="6">
    <location>
        <begin position="948"/>
        <end position="973"/>
    </location>
</feature>
<comment type="similarity">
    <text evidence="1">Belongs to the nodaviridae RNA polymerase family.</text>
</comment>
<dbReference type="GO" id="GO:0003968">
    <property type="term" value="F:RNA-directed RNA polymerase activity"/>
    <property type="evidence" value="ECO:0007669"/>
    <property type="project" value="InterPro"/>
</dbReference>
<feature type="compositionally biased region" description="Basic residues" evidence="6">
    <location>
        <begin position="912"/>
        <end position="925"/>
    </location>
</feature>
<sequence length="973" mass="110571">MARIVVATVSAMAVTTLTFGCFAVLMRRKRTKAFLASKLQDLFSVNYDPVARSAVIKSFVKHHVGARAGHSHSDAATSRNSATESMHSAARQLGMQPYVISPSRREQGALGWRCYFHPNDYGMHTRYDVIPDDACFIMTDVDYYADMPDWLSLARPIFMYSFMPTRAAGNVDGSNYTIINDVVRYRVNGGGDFHHQLWNWNFDTLYVDMPCNILQQSMRWICNACGWGYRRHYFTIDSISFSPMHNIYVLLPLRTLSIDFLQLGRRLERMRFGDGAFNKLLVNRDGELWVSIAKQGEYTAVDLSINEFEAVSATFSLASKHYLADTLRWAPSIKNDGTASILHCYLKQEIHRPQDNLVFQPGTMSPHYIVKPKPYEEYHFYARDFAPCPLSRPALAPAVSQTNEDITILERVTKPQQRSGRKIPPPHFVDYANEFVTKLVEGFEHTGDPWQWEDVADLQIRQHQRVRNLRSILHTTCEFVVRAFQKKEHYSSITAPRNISTVPSEHTLEYSTFTRSFKEVVLKRAHWYVPGSNPEQIAQRVSNLARSGDSVLETDFSKFDGHQSEWLHYHVEFPAQYLFFKEKYRYRLYELHARELSPKAYTSAGKRYSPEFSRLSGTPNTTDGNTILNAFFQYATAREMRLSPEHAYQAIGLAYGDDGLMSSVIKPEVAVRTANTIGLPVKTHVVHYGEPVTFLSRVFRDPWVCLSSIQEPRRALAKINSTVHPELDIRQAGLLKTSGYLITDALTPVISDWCYAYLRITAQEPTTELAASDANYFAQEFPDNPWPQDASIEWVDIVANLLNVQPVDIASFVEQCRVAKTLDQLPTLTIDDVDHKLDGVIYTDTGSVEIQMLIDDEQMHAEGNREESTANAGNRTLSARPRETTKQNGRQSRDITGDQRSTIVNQPTDRLPRKRTTRGKGRRISSQRAQTPNVMLISGKPRHASGTPARSRNSVDPATISVPQNNHPATRNQ</sequence>
<evidence type="ECO:0000256" key="4">
    <source>
        <dbReference type="ARBA" id="ARBA00022953"/>
    </source>
</evidence>
<protein>
    <recommendedName>
        <fullName evidence="5">RNA replicase</fullName>
    </recommendedName>
</protein>
<feature type="domain" description="RdRp catalytic" evidence="7">
    <location>
        <begin position="549"/>
        <end position="671"/>
    </location>
</feature>
<feature type="region of interest" description="Disordered" evidence="6">
    <location>
        <begin position="861"/>
        <end position="973"/>
    </location>
</feature>
<dbReference type="GO" id="GO:0006351">
    <property type="term" value="P:DNA-templated transcription"/>
    <property type="evidence" value="ECO:0007669"/>
    <property type="project" value="InterPro"/>
</dbReference>
<evidence type="ECO:0000256" key="6">
    <source>
        <dbReference type="SAM" id="MobiDB-lite"/>
    </source>
</evidence>
<reference evidence="8" key="1">
    <citation type="journal article" date="2016" name="Nature">
        <title>Redefining the invertebrate RNA virosphere.</title>
        <authorList>
            <person name="Shi M."/>
            <person name="Lin X.D."/>
            <person name="Tian J.H."/>
            <person name="Chen L.J."/>
            <person name="Chen X."/>
            <person name="Li C.X."/>
            <person name="Qin X.C."/>
            <person name="Li J."/>
            <person name="Cao J.P."/>
            <person name="Eden J.S."/>
            <person name="Buchmann J."/>
            <person name="Wang W."/>
            <person name="Xu J."/>
            <person name="Holmes E.C."/>
            <person name="Zhang Y.Z."/>
        </authorList>
    </citation>
    <scope>NUCLEOTIDE SEQUENCE</scope>
    <source>
        <strain evidence="8">HC16588</strain>
    </source>
</reference>
<dbReference type="InterPro" id="IPR007094">
    <property type="entry name" value="RNA-dir_pol_PSvirus"/>
</dbReference>